<dbReference type="PRINTS" id="PR00412">
    <property type="entry name" value="EPOXHYDRLASE"/>
</dbReference>
<protein>
    <recommendedName>
        <fullName evidence="3">AB hydrolase-1 domain-containing protein</fullName>
    </recommendedName>
</protein>
<comment type="similarity">
    <text evidence="2">Belongs to the AB hydrolase superfamily. Epoxide hydrolase family.</text>
</comment>
<dbReference type="EMBL" id="KZ308264">
    <property type="protein sequence ID" value="KAG8226028.1"/>
    <property type="molecule type" value="Genomic_DNA"/>
</dbReference>
<dbReference type="OrthoDB" id="408373at2759"/>
<dbReference type="SUPFAM" id="SSF53474">
    <property type="entry name" value="alpha/beta-Hydrolases"/>
    <property type="match status" value="1"/>
</dbReference>
<comment type="caution">
    <text evidence="4">The sequence shown here is derived from an EMBL/GenBank/DDBJ whole genome shotgun (WGS) entry which is preliminary data.</text>
</comment>
<reference evidence="4" key="1">
    <citation type="submission" date="2013-04" db="EMBL/GenBank/DDBJ databases">
        <authorList>
            <person name="Qu J."/>
            <person name="Murali S.C."/>
            <person name="Bandaranaike D."/>
            <person name="Bellair M."/>
            <person name="Blankenburg K."/>
            <person name="Chao H."/>
            <person name="Dinh H."/>
            <person name="Doddapaneni H."/>
            <person name="Downs B."/>
            <person name="Dugan-Rocha S."/>
            <person name="Elkadiri S."/>
            <person name="Gnanaolivu R.D."/>
            <person name="Hernandez B."/>
            <person name="Javaid M."/>
            <person name="Jayaseelan J.C."/>
            <person name="Lee S."/>
            <person name="Li M."/>
            <person name="Ming W."/>
            <person name="Munidasa M."/>
            <person name="Muniz J."/>
            <person name="Nguyen L."/>
            <person name="Ongeri F."/>
            <person name="Osuji N."/>
            <person name="Pu L.-L."/>
            <person name="Puazo M."/>
            <person name="Qu C."/>
            <person name="Quiroz J."/>
            <person name="Raj R."/>
            <person name="Weissenberger G."/>
            <person name="Xin Y."/>
            <person name="Zou X."/>
            <person name="Han Y."/>
            <person name="Richards S."/>
            <person name="Worley K."/>
            <person name="Muzny D."/>
            <person name="Gibbs R."/>
        </authorList>
    </citation>
    <scope>NUCLEOTIDE SEQUENCE</scope>
    <source>
        <strain evidence="4">Sampled in the wild</strain>
    </source>
</reference>
<gene>
    <name evidence="4" type="ORF">J437_LFUL004149</name>
</gene>
<dbReference type="InterPro" id="IPR000073">
    <property type="entry name" value="AB_hydrolase_1"/>
</dbReference>
<evidence type="ECO:0000313" key="4">
    <source>
        <dbReference type="EMBL" id="KAG8226028.1"/>
    </source>
</evidence>
<keyword evidence="1" id="KW-0378">Hydrolase</keyword>
<sequence length="340" mass="40149">MKVILIRLCIFSISLFCASLALIRLFVRWIINPTKNIFKAKERKDPPACLLDSNIGDHRYIKLKDVKLHYVEKGDKSKPLMLFLHGFPEFWYSWRHQMKEFSKDYWTVAVDLRGYGDSDKPEGLDKYRKSILVDDVKQLIEGLGRNKCILVAHDWGGVIGWRFAALYPEMLEKFIVMNAPPEKAYYEVAVKHKKQIFMSWYIFFFQLPYLPELVLRSEDMIGFNVLRYRNKKNIVTDEDIEAYKYTFGKEGAWTAPINYYRANIFNVLHKKPNPKQSPNITVPTLLIWGDKDLYLDERIVGYSKKYVNDLTIEIIKDANHFVQQDDPKGTNEAMRRYLEY</sequence>
<evidence type="ECO:0000259" key="3">
    <source>
        <dbReference type="Pfam" id="PF00561"/>
    </source>
</evidence>
<organism evidence="4 5">
    <name type="scientific">Ladona fulva</name>
    <name type="common">Scarce chaser dragonfly</name>
    <name type="synonym">Libellula fulva</name>
    <dbReference type="NCBI Taxonomy" id="123851"/>
    <lineage>
        <taxon>Eukaryota</taxon>
        <taxon>Metazoa</taxon>
        <taxon>Ecdysozoa</taxon>
        <taxon>Arthropoda</taxon>
        <taxon>Hexapoda</taxon>
        <taxon>Insecta</taxon>
        <taxon>Pterygota</taxon>
        <taxon>Palaeoptera</taxon>
        <taxon>Odonata</taxon>
        <taxon>Epiprocta</taxon>
        <taxon>Anisoptera</taxon>
        <taxon>Libelluloidea</taxon>
        <taxon>Libellulidae</taxon>
        <taxon>Ladona</taxon>
    </lineage>
</organism>
<dbReference type="Proteomes" id="UP000792457">
    <property type="component" value="Unassembled WGS sequence"/>
</dbReference>
<name>A0A8K0K108_LADFU</name>
<dbReference type="GO" id="GO:0004301">
    <property type="term" value="F:epoxide hydrolase activity"/>
    <property type="evidence" value="ECO:0007669"/>
    <property type="project" value="UniProtKB-ARBA"/>
</dbReference>
<feature type="domain" description="AB hydrolase-1" evidence="3">
    <location>
        <begin position="79"/>
        <end position="326"/>
    </location>
</feature>
<dbReference type="PRINTS" id="PR00111">
    <property type="entry name" value="ABHYDROLASE"/>
</dbReference>
<dbReference type="Gene3D" id="3.40.50.1820">
    <property type="entry name" value="alpha/beta hydrolase"/>
    <property type="match status" value="1"/>
</dbReference>
<keyword evidence="5" id="KW-1185">Reference proteome</keyword>
<evidence type="ECO:0000256" key="1">
    <source>
        <dbReference type="ARBA" id="ARBA00022801"/>
    </source>
</evidence>
<dbReference type="PANTHER" id="PTHR43329">
    <property type="entry name" value="EPOXIDE HYDROLASE"/>
    <property type="match status" value="1"/>
</dbReference>
<reference evidence="4" key="2">
    <citation type="submission" date="2017-10" db="EMBL/GenBank/DDBJ databases">
        <title>Ladona fulva Genome sequencing and assembly.</title>
        <authorList>
            <person name="Murali S."/>
            <person name="Richards S."/>
            <person name="Bandaranaike D."/>
            <person name="Bellair M."/>
            <person name="Blankenburg K."/>
            <person name="Chao H."/>
            <person name="Dinh H."/>
            <person name="Doddapaneni H."/>
            <person name="Dugan-Rocha S."/>
            <person name="Elkadiri S."/>
            <person name="Gnanaolivu R."/>
            <person name="Hernandez B."/>
            <person name="Skinner E."/>
            <person name="Javaid M."/>
            <person name="Lee S."/>
            <person name="Li M."/>
            <person name="Ming W."/>
            <person name="Munidasa M."/>
            <person name="Muniz J."/>
            <person name="Nguyen L."/>
            <person name="Hughes D."/>
            <person name="Osuji N."/>
            <person name="Pu L.-L."/>
            <person name="Puazo M."/>
            <person name="Qu C."/>
            <person name="Quiroz J."/>
            <person name="Raj R."/>
            <person name="Weissenberger G."/>
            <person name="Xin Y."/>
            <person name="Zou X."/>
            <person name="Han Y."/>
            <person name="Worley K."/>
            <person name="Muzny D."/>
            <person name="Gibbs R."/>
        </authorList>
    </citation>
    <scope>NUCLEOTIDE SEQUENCE</scope>
    <source>
        <strain evidence="4">Sampled in the wild</strain>
    </source>
</reference>
<dbReference type="AlphaFoldDB" id="A0A8K0K108"/>
<dbReference type="Pfam" id="PF00561">
    <property type="entry name" value="Abhydrolase_1"/>
    <property type="match status" value="1"/>
</dbReference>
<dbReference type="InterPro" id="IPR029058">
    <property type="entry name" value="AB_hydrolase_fold"/>
</dbReference>
<evidence type="ECO:0000256" key="2">
    <source>
        <dbReference type="ARBA" id="ARBA00038334"/>
    </source>
</evidence>
<dbReference type="InterPro" id="IPR000639">
    <property type="entry name" value="Epox_hydrolase-like"/>
</dbReference>
<proteinExistence type="inferred from homology"/>
<evidence type="ECO:0000313" key="5">
    <source>
        <dbReference type="Proteomes" id="UP000792457"/>
    </source>
</evidence>
<accession>A0A8K0K108</accession>